<accession>A0A8S4AJK4</accession>
<keyword evidence="4" id="KW-1185">Reference proteome</keyword>
<proteinExistence type="predicted"/>
<sequence>MENQEDHCALTDEDSEEEAFSDEGSTSGSEKMSCWQSLPDVCLQHVFRFLPDGARGKASLVCRHWRSVMRSPCLWRVRFFHFSGRLSKYKPSDYCSAVGYVSSLGAYLEKLEVVVCPPRTSAVAQRLKEAICGLLNELVRVNAPLRSLSLVRLEMDRSSWASVHRNTVVDSLIYLLESGASKLNNVTLNGMRNDMQQGLKFLSALLQYQKKLSPHYYISSMDLRGFFWTTEPVHLNPSMPHILQQLQGLTSLGLSYSCVSNELLMALQQRRGRGGRNFGSDGSILQTFSLHCTRNEPHQQLVHSLSWASLASSCPDLRVKLTVEQVINTEWLARILVPGIPLREYNMTAFYSPDENWSFKPVLSDMLPLYRRSLQYLTLDLSNCRESVDDELLELVDVCEHLVDLRIWAFIDIFTVGRLLHIRLKKRVLLNKIKLRIYSMGDNLEELEDQLEEMLSSYLDHLPPELQFFASVCPFI</sequence>
<dbReference type="Gene3D" id="3.80.10.10">
    <property type="entry name" value="Ribonuclease Inhibitor"/>
    <property type="match status" value="1"/>
</dbReference>
<feature type="compositionally biased region" description="Basic and acidic residues" evidence="1">
    <location>
        <begin position="1"/>
        <end position="10"/>
    </location>
</feature>
<feature type="compositionally biased region" description="Acidic residues" evidence="1">
    <location>
        <begin position="11"/>
        <end position="21"/>
    </location>
</feature>
<evidence type="ECO:0000313" key="4">
    <source>
        <dbReference type="Proteomes" id="UP000677803"/>
    </source>
</evidence>
<evidence type="ECO:0000259" key="2">
    <source>
        <dbReference type="SMART" id="SM00256"/>
    </source>
</evidence>
<dbReference type="EMBL" id="CAJRST010004446">
    <property type="protein sequence ID" value="CAG5873681.1"/>
    <property type="molecule type" value="Genomic_DNA"/>
</dbReference>
<dbReference type="SUPFAM" id="SSF81383">
    <property type="entry name" value="F-box domain"/>
    <property type="match status" value="1"/>
</dbReference>
<dbReference type="PANTHER" id="PTHR20872:SF1">
    <property type="entry name" value="F-BOX DOMAIN-CONTAINING PROTEIN"/>
    <property type="match status" value="1"/>
</dbReference>
<dbReference type="InterPro" id="IPR036047">
    <property type="entry name" value="F-box-like_dom_sf"/>
</dbReference>
<feature type="region of interest" description="Disordered" evidence="1">
    <location>
        <begin position="1"/>
        <end position="30"/>
    </location>
</feature>
<dbReference type="Gene3D" id="1.20.1280.50">
    <property type="match status" value="1"/>
</dbReference>
<reference evidence="3" key="1">
    <citation type="submission" date="2021-05" db="EMBL/GenBank/DDBJ databases">
        <authorList>
            <person name="Tigano A."/>
        </authorList>
    </citation>
    <scope>NUCLEOTIDE SEQUENCE</scope>
</reference>
<dbReference type="InterPro" id="IPR001810">
    <property type="entry name" value="F-box_dom"/>
</dbReference>
<dbReference type="OrthoDB" id="61560at2759"/>
<dbReference type="SMART" id="SM00256">
    <property type="entry name" value="FBOX"/>
    <property type="match status" value="1"/>
</dbReference>
<dbReference type="Pfam" id="PF12937">
    <property type="entry name" value="F-box-like"/>
    <property type="match status" value="1"/>
</dbReference>
<protein>
    <submittedName>
        <fullName evidence="3">(Atlantic silverside) hypothetical protein</fullName>
    </submittedName>
</protein>
<organism evidence="3 4">
    <name type="scientific">Menidia menidia</name>
    <name type="common">Atlantic silverside</name>
    <dbReference type="NCBI Taxonomy" id="238744"/>
    <lineage>
        <taxon>Eukaryota</taxon>
        <taxon>Metazoa</taxon>
        <taxon>Chordata</taxon>
        <taxon>Craniata</taxon>
        <taxon>Vertebrata</taxon>
        <taxon>Euteleostomi</taxon>
        <taxon>Actinopterygii</taxon>
        <taxon>Neopterygii</taxon>
        <taxon>Teleostei</taxon>
        <taxon>Neoteleostei</taxon>
        <taxon>Acanthomorphata</taxon>
        <taxon>Ovalentaria</taxon>
        <taxon>Atherinomorphae</taxon>
        <taxon>Atheriniformes</taxon>
        <taxon>Atherinopsidae</taxon>
        <taxon>Menidiinae</taxon>
        <taxon>Menidia</taxon>
    </lineage>
</organism>
<gene>
    <name evidence="3" type="ORF">MMEN_LOCUS5160</name>
</gene>
<dbReference type="Proteomes" id="UP000677803">
    <property type="component" value="Unassembled WGS sequence"/>
</dbReference>
<comment type="caution">
    <text evidence="3">The sequence shown here is derived from an EMBL/GenBank/DDBJ whole genome shotgun (WGS) entry which is preliminary data.</text>
</comment>
<evidence type="ECO:0000256" key="1">
    <source>
        <dbReference type="SAM" id="MobiDB-lite"/>
    </source>
</evidence>
<dbReference type="InterPro" id="IPR032675">
    <property type="entry name" value="LRR_dom_sf"/>
</dbReference>
<feature type="domain" description="F-box" evidence="2">
    <location>
        <begin position="38"/>
        <end position="78"/>
    </location>
</feature>
<dbReference type="PANTHER" id="PTHR20872">
    <property type="match status" value="1"/>
</dbReference>
<evidence type="ECO:0000313" key="3">
    <source>
        <dbReference type="EMBL" id="CAG5873681.1"/>
    </source>
</evidence>
<dbReference type="AlphaFoldDB" id="A0A8S4AJK4"/>
<name>A0A8S4AJK4_9TELE</name>